<organism evidence="2 3">
    <name type="scientific">Dentipellis fragilis</name>
    <dbReference type="NCBI Taxonomy" id="205917"/>
    <lineage>
        <taxon>Eukaryota</taxon>
        <taxon>Fungi</taxon>
        <taxon>Dikarya</taxon>
        <taxon>Basidiomycota</taxon>
        <taxon>Agaricomycotina</taxon>
        <taxon>Agaricomycetes</taxon>
        <taxon>Russulales</taxon>
        <taxon>Hericiaceae</taxon>
        <taxon>Dentipellis</taxon>
    </lineage>
</organism>
<dbReference type="AlphaFoldDB" id="A0A4Y9YIK4"/>
<feature type="region of interest" description="Disordered" evidence="1">
    <location>
        <begin position="289"/>
        <end position="322"/>
    </location>
</feature>
<reference evidence="2 3" key="1">
    <citation type="submission" date="2019-02" db="EMBL/GenBank/DDBJ databases">
        <title>Genome sequencing of the rare red list fungi Dentipellis fragilis.</title>
        <authorList>
            <person name="Buettner E."/>
            <person name="Kellner H."/>
        </authorList>
    </citation>
    <scope>NUCLEOTIDE SEQUENCE [LARGE SCALE GENOMIC DNA]</scope>
    <source>
        <strain evidence="2 3">DSM 105465</strain>
    </source>
</reference>
<gene>
    <name evidence="2" type="ORF">EVG20_g6970</name>
</gene>
<dbReference type="EMBL" id="SEOQ01000498">
    <property type="protein sequence ID" value="TFY61658.1"/>
    <property type="molecule type" value="Genomic_DNA"/>
</dbReference>
<name>A0A4Y9YIK4_9AGAM</name>
<sequence length="322" mass="34483">MPRRPASPRPSGITKNPSKFIWCPAGPAHMSLGPSRSPRHPAAAIATIATVMNVIQCVARSASPATWNSASWHVILHVPGHALNGLLNFIRQYLGLSPVLLRAPASNTLFPILILHTHVRMLTCHSLAAASRADGRPQYHSPHVPLSPLYSIPCVALTHAHACPTSISHTHIQPPGSPACERPPASISHASPPAGVSCASPPAAISRVCMAAHLNSRAHIHLVLFLMRKASCCHLQHAHGHPPPYPVSRASPPSALSWVHTHPPPAHVPVPLPPLPPPRRLPITHAHAHTHTPTHPFSHYCAPPSREKRRMSRTEGGGGKDM</sequence>
<protein>
    <submittedName>
        <fullName evidence="2">Uncharacterized protein</fullName>
    </submittedName>
</protein>
<accession>A0A4Y9YIK4</accession>
<evidence type="ECO:0000313" key="2">
    <source>
        <dbReference type="EMBL" id="TFY61658.1"/>
    </source>
</evidence>
<evidence type="ECO:0000313" key="3">
    <source>
        <dbReference type="Proteomes" id="UP000298327"/>
    </source>
</evidence>
<comment type="caution">
    <text evidence="2">The sequence shown here is derived from an EMBL/GenBank/DDBJ whole genome shotgun (WGS) entry which is preliminary data.</text>
</comment>
<proteinExistence type="predicted"/>
<evidence type="ECO:0000256" key="1">
    <source>
        <dbReference type="SAM" id="MobiDB-lite"/>
    </source>
</evidence>
<keyword evidence="3" id="KW-1185">Reference proteome</keyword>
<dbReference type="Proteomes" id="UP000298327">
    <property type="component" value="Unassembled WGS sequence"/>
</dbReference>